<feature type="compositionally biased region" description="Polar residues" evidence="2">
    <location>
        <begin position="93"/>
        <end position="124"/>
    </location>
</feature>
<feature type="non-terminal residue" evidence="3">
    <location>
        <position position="1"/>
    </location>
</feature>
<feature type="region of interest" description="Disordered" evidence="2">
    <location>
        <begin position="209"/>
        <end position="243"/>
    </location>
</feature>
<evidence type="ECO:0000256" key="2">
    <source>
        <dbReference type="SAM" id="MobiDB-lite"/>
    </source>
</evidence>
<keyword evidence="1" id="KW-0175">Coiled coil</keyword>
<feature type="region of interest" description="Disordered" evidence="2">
    <location>
        <begin position="19"/>
        <end position="40"/>
    </location>
</feature>
<protein>
    <submittedName>
        <fullName evidence="3">Uncharacterized protein</fullName>
    </submittedName>
</protein>
<reference evidence="3 4" key="1">
    <citation type="submission" date="2011-02" db="EMBL/GenBank/DDBJ databases">
        <title>The Genome Sequence of Sphaeroforma arctica JP610.</title>
        <authorList>
            <consortium name="The Broad Institute Genome Sequencing Platform"/>
            <person name="Russ C."/>
            <person name="Cuomo C."/>
            <person name="Young S.K."/>
            <person name="Zeng Q."/>
            <person name="Gargeya S."/>
            <person name="Alvarado L."/>
            <person name="Berlin A."/>
            <person name="Chapman S.B."/>
            <person name="Chen Z."/>
            <person name="Freedman E."/>
            <person name="Gellesch M."/>
            <person name="Goldberg J."/>
            <person name="Griggs A."/>
            <person name="Gujja S."/>
            <person name="Heilman E."/>
            <person name="Heiman D."/>
            <person name="Howarth C."/>
            <person name="Mehta T."/>
            <person name="Neiman D."/>
            <person name="Pearson M."/>
            <person name="Roberts A."/>
            <person name="Saif S."/>
            <person name="Shea T."/>
            <person name="Shenoy N."/>
            <person name="Sisk P."/>
            <person name="Stolte C."/>
            <person name="Sykes S."/>
            <person name="White J."/>
            <person name="Yandava C."/>
            <person name="Burger G."/>
            <person name="Gray M.W."/>
            <person name="Holland P.W.H."/>
            <person name="King N."/>
            <person name="Lang F.B.F."/>
            <person name="Roger A.J."/>
            <person name="Ruiz-Trillo I."/>
            <person name="Haas B."/>
            <person name="Nusbaum C."/>
            <person name="Birren B."/>
        </authorList>
    </citation>
    <scope>NUCLEOTIDE SEQUENCE [LARGE SCALE GENOMIC DNA]</scope>
    <source>
        <strain evidence="3 4">JP610</strain>
    </source>
</reference>
<keyword evidence="4" id="KW-1185">Reference proteome</keyword>
<dbReference type="AlphaFoldDB" id="A0A0L0GC88"/>
<evidence type="ECO:0000313" key="4">
    <source>
        <dbReference type="Proteomes" id="UP000054560"/>
    </source>
</evidence>
<dbReference type="GeneID" id="25901785"/>
<feature type="region of interest" description="Disordered" evidence="2">
    <location>
        <begin position="91"/>
        <end position="124"/>
    </location>
</feature>
<dbReference type="Proteomes" id="UP000054560">
    <property type="component" value="Unassembled WGS sequence"/>
</dbReference>
<evidence type="ECO:0000313" key="3">
    <source>
        <dbReference type="EMBL" id="KNC86600.1"/>
    </source>
</evidence>
<feature type="coiled-coil region" evidence="1">
    <location>
        <begin position="247"/>
        <end position="284"/>
    </location>
</feature>
<sequence length="346" mass="36668">MAGTYDAGPMSYNSLVDANNNNRNMLNPHTTNRTSHGSYNNLGLLDGTGLASPGLTSSNSYNSNGLPSTDNISSSGNLESYIGRIDIKHEQVSPHSHPSLSTATGQCGMSSLNGNADNSHAQQQGMDSYASLSVNGNGDGNGKDNRVEALGSRLSGLGLSAEMTLQEFANQQYNSFTSGGDSMSNGPNMFMNAGVLSDLKYGTVSGLGPGQGQRSYADGRSLGGGEFNTTTGNGTNGMGSSGSLADMQQQLRAQQVLSQQNQQLELQQRQRQRQQQILQQQLERQELGLNENNNSNPANGGRGYNSADALAVASSYAELNNTQHAGEDMKSDSLLDFMNELKKTMK</sequence>
<accession>A0A0L0GC88</accession>
<evidence type="ECO:0000256" key="1">
    <source>
        <dbReference type="SAM" id="Coils"/>
    </source>
</evidence>
<name>A0A0L0GC88_9EUKA</name>
<dbReference type="EMBL" id="KQ241645">
    <property type="protein sequence ID" value="KNC86600.1"/>
    <property type="molecule type" value="Genomic_DNA"/>
</dbReference>
<proteinExistence type="predicted"/>
<dbReference type="RefSeq" id="XP_014160502.1">
    <property type="nucleotide sequence ID" value="XM_014305027.1"/>
</dbReference>
<gene>
    <name evidence="3" type="ORF">SARC_01281</name>
</gene>
<organism evidence="3 4">
    <name type="scientific">Sphaeroforma arctica JP610</name>
    <dbReference type="NCBI Taxonomy" id="667725"/>
    <lineage>
        <taxon>Eukaryota</taxon>
        <taxon>Ichthyosporea</taxon>
        <taxon>Ichthyophonida</taxon>
        <taxon>Sphaeroforma</taxon>
    </lineage>
</organism>